<dbReference type="RefSeq" id="WP_164460585.1">
    <property type="nucleotide sequence ID" value="NZ_JAAIFS010000008.1"/>
</dbReference>
<dbReference type="InterPro" id="IPR036250">
    <property type="entry name" value="AcylCo_DH-like_C"/>
</dbReference>
<comment type="cofactor">
    <cofactor evidence="1 6">
        <name>FAD</name>
        <dbReference type="ChEBI" id="CHEBI:57692"/>
    </cofactor>
</comment>
<dbReference type="PANTHER" id="PTHR43884:SF22">
    <property type="entry name" value="BLR3437 PROTEIN"/>
    <property type="match status" value="1"/>
</dbReference>
<feature type="compositionally biased region" description="Low complexity" evidence="7">
    <location>
        <begin position="136"/>
        <end position="148"/>
    </location>
</feature>
<dbReference type="InterPro" id="IPR009075">
    <property type="entry name" value="AcylCo_DH/oxidase_C"/>
</dbReference>
<dbReference type="EMBL" id="JAAIFS010000008">
    <property type="protein sequence ID" value="NEV91277.1"/>
    <property type="molecule type" value="Genomic_DNA"/>
</dbReference>
<dbReference type="Gene3D" id="1.10.540.10">
    <property type="entry name" value="Acyl-CoA dehydrogenase/oxidase, N-terminal domain"/>
    <property type="match status" value="1"/>
</dbReference>
<dbReference type="InterPro" id="IPR046373">
    <property type="entry name" value="Acyl-CoA_Oxase/DH_mid-dom_sf"/>
</dbReference>
<comment type="similarity">
    <text evidence="2 6">Belongs to the acyl-CoA dehydrogenase family.</text>
</comment>
<dbReference type="InterPro" id="IPR006089">
    <property type="entry name" value="Acyl-CoA_DH_CS"/>
</dbReference>
<dbReference type="FunFam" id="1.20.140.10:FF:000001">
    <property type="entry name" value="Acyl-CoA dehydrogenase"/>
    <property type="match status" value="1"/>
</dbReference>
<dbReference type="InterPro" id="IPR009100">
    <property type="entry name" value="AcylCoA_DH/oxidase_NM_dom_sf"/>
</dbReference>
<protein>
    <submittedName>
        <fullName evidence="11">Acyl-CoA dehydrogenase</fullName>
    </submittedName>
</protein>
<keyword evidence="3 6" id="KW-0285">Flavoprotein</keyword>
<dbReference type="InterPro" id="IPR013786">
    <property type="entry name" value="AcylCoA_DH/ox_N"/>
</dbReference>
<dbReference type="PROSITE" id="PS00072">
    <property type="entry name" value="ACYL_COA_DH_1"/>
    <property type="match status" value="1"/>
</dbReference>
<feature type="compositionally biased region" description="Low complexity" evidence="7">
    <location>
        <begin position="157"/>
        <end position="186"/>
    </location>
</feature>
<dbReference type="Pfam" id="PF02770">
    <property type="entry name" value="Acyl-CoA_dh_M"/>
    <property type="match status" value="1"/>
</dbReference>
<comment type="caution">
    <text evidence="11">The sequence shown here is derived from an EMBL/GenBank/DDBJ whole genome shotgun (WGS) entry which is preliminary data.</text>
</comment>
<dbReference type="Gene3D" id="2.40.110.10">
    <property type="entry name" value="Butyryl-CoA Dehydrogenase, subunit A, domain 2"/>
    <property type="match status" value="1"/>
</dbReference>
<evidence type="ECO:0000259" key="8">
    <source>
        <dbReference type="Pfam" id="PF00441"/>
    </source>
</evidence>
<sequence length="495" mass="51039">MTAFSLEPAQLTWCDELRALAAERLRPLAEKGEPGRVNRALVAELGTLGLLPRLFTSGALDLCLMRESLAHACTEAETALALQGLGAHPVHAHGTESQRARWLPRVSDGTAVAAFALSEPDAGSDAAALSLRAEPEAGGAPDVGPAAAGRGGETGPSADAGRRAAGSAEGPDDAVPGAGAIAAGHGPSAGGAGARSTWRGAEGGAAAADADRFDAVRVAAEHPPVPGAAPAALAAAPDGTSAWRLTGEKCWISNAPEADFYTVFARTTPGAGARGVTAFLVPADRPGLTGTPIDMLSPHPIGALAFDAVPVTADDVLGEPDRGFRVAMDTLNLFRPSVGAFAVGMAQAALDATLAHTAARDAFGGTLRDLQAVSHQVAEMALRTEAARLMVYAAATAYDAGAADVPKRAAMAKLLATETAQYVVDKAVQLHGARALRRGHLLEHLYREVRAPRIYEGASEVQRGIVAKELYRTHRTYRTRRTHRTQDATTEEAGA</sequence>
<evidence type="ECO:0000259" key="9">
    <source>
        <dbReference type="Pfam" id="PF02770"/>
    </source>
</evidence>
<evidence type="ECO:0000256" key="5">
    <source>
        <dbReference type="ARBA" id="ARBA00023002"/>
    </source>
</evidence>
<dbReference type="InterPro" id="IPR037069">
    <property type="entry name" value="AcylCoA_DH/ox_N_sf"/>
</dbReference>
<evidence type="ECO:0000256" key="2">
    <source>
        <dbReference type="ARBA" id="ARBA00009347"/>
    </source>
</evidence>
<reference evidence="11" key="1">
    <citation type="journal article" date="2020" name="Microorganisms">
        <title>Isolation, Genomic and Metabolomic Characterization of Streptomyces tendae VITAKN with Quorum Sensing Inhibitory Activity from Southern India.</title>
        <authorList>
            <person name="Ishaque N.M."/>
            <person name="Burgsdorf I."/>
            <person name="Limlingan Malit J.J."/>
            <person name="Saha S."/>
            <person name="Teta R."/>
            <person name="Ewe D."/>
            <person name="Kannabiran K."/>
            <person name="Hrouzek P."/>
            <person name="Steindler L."/>
            <person name="Costantino V."/>
            <person name="Saurav K."/>
        </authorList>
    </citation>
    <scope>NUCLEOTIDE SEQUENCE</scope>
    <source>
        <strain evidence="11">VITAKN</strain>
    </source>
</reference>
<dbReference type="GO" id="GO:0050660">
    <property type="term" value="F:flavin adenine dinucleotide binding"/>
    <property type="evidence" value="ECO:0007669"/>
    <property type="project" value="InterPro"/>
</dbReference>
<evidence type="ECO:0000256" key="4">
    <source>
        <dbReference type="ARBA" id="ARBA00022827"/>
    </source>
</evidence>
<dbReference type="InterPro" id="IPR006091">
    <property type="entry name" value="Acyl-CoA_Oxase/DH_mid-dom"/>
</dbReference>
<dbReference type="AlphaFoldDB" id="A0A6B3QWF6"/>
<feature type="domain" description="Acyl-CoA dehydrogenase/oxidase C-terminal" evidence="8">
    <location>
        <begin position="321"/>
        <end position="470"/>
    </location>
</feature>
<feature type="domain" description="Acyl-CoA dehydrogenase/oxidase N-terminal" evidence="10">
    <location>
        <begin position="10"/>
        <end position="109"/>
    </location>
</feature>
<gene>
    <name evidence="11" type="ORF">GUR47_32075</name>
</gene>
<keyword evidence="4 6" id="KW-0274">FAD</keyword>
<dbReference type="PANTHER" id="PTHR43884">
    <property type="entry name" value="ACYL-COA DEHYDROGENASE"/>
    <property type="match status" value="1"/>
</dbReference>
<proteinExistence type="inferred from homology"/>
<evidence type="ECO:0000256" key="1">
    <source>
        <dbReference type="ARBA" id="ARBA00001974"/>
    </source>
</evidence>
<feature type="domain" description="Acyl-CoA oxidase/dehydrogenase middle" evidence="9">
    <location>
        <begin position="235"/>
        <end position="308"/>
    </location>
</feature>
<dbReference type="GO" id="GO:0003995">
    <property type="term" value="F:acyl-CoA dehydrogenase activity"/>
    <property type="evidence" value="ECO:0007669"/>
    <property type="project" value="InterPro"/>
</dbReference>
<dbReference type="SUPFAM" id="SSF47203">
    <property type="entry name" value="Acyl-CoA dehydrogenase C-terminal domain-like"/>
    <property type="match status" value="1"/>
</dbReference>
<evidence type="ECO:0000313" key="11">
    <source>
        <dbReference type="EMBL" id="NEV91277.1"/>
    </source>
</evidence>
<keyword evidence="5 6" id="KW-0560">Oxidoreductase</keyword>
<feature type="region of interest" description="Disordered" evidence="7">
    <location>
        <begin position="135"/>
        <end position="206"/>
    </location>
</feature>
<dbReference type="Gene3D" id="1.20.140.10">
    <property type="entry name" value="Butyryl-CoA Dehydrogenase, subunit A, domain 3"/>
    <property type="match status" value="1"/>
</dbReference>
<organism evidence="11">
    <name type="scientific">Streptomyces tendae</name>
    <dbReference type="NCBI Taxonomy" id="1932"/>
    <lineage>
        <taxon>Bacteria</taxon>
        <taxon>Bacillati</taxon>
        <taxon>Actinomycetota</taxon>
        <taxon>Actinomycetes</taxon>
        <taxon>Kitasatosporales</taxon>
        <taxon>Streptomycetaceae</taxon>
        <taxon>Streptomyces</taxon>
    </lineage>
</organism>
<evidence type="ECO:0000259" key="10">
    <source>
        <dbReference type="Pfam" id="PF02771"/>
    </source>
</evidence>
<accession>A0A6B3QWF6</accession>
<dbReference type="Pfam" id="PF02771">
    <property type="entry name" value="Acyl-CoA_dh_N"/>
    <property type="match status" value="1"/>
</dbReference>
<evidence type="ECO:0000256" key="6">
    <source>
        <dbReference type="RuleBase" id="RU362125"/>
    </source>
</evidence>
<evidence type="ECO:0000256" key="3">
    <source>
        <dbReference type="ARBA" id="ARBA00022630"/>
    </source>
</evidence>
<dbReference type="SUPFAM" id="SSF56645">
    <property type="entry name" value="Acyl-CoA dehydrogenase NM domain-like"/>
    <property type="match status" value="2"/>
</dbReference>
<dbReference type="Pfam" id="PF00441">
    <property type="entry name" value="Acyl-CoA_dh_1"/>
    <property type="match status" value="1"/>
</dbReference>
<evidence type="ECO:0000256" key="7">
    <source>
        <dbReference type="SAM" id="MobiDB-lite"/>
    </source>
</evidence>
<name>A0A6B3QWF6_STRTE</name>